<comment type="caution">
    <text evidence="1">The sequence shown here is derived from an EMBL/GenBank/DDBJ whole genome shotgun (WGS) entry which is preliminary data.</text>
</comment>
<gene>
    <name evidence="1" type="ORF">POL68_07600</name>
</gene>
<dbReference type="RefSeq" id="WP_272136076.1">
    <property type="nucleotide sequence ID" value="NZ_JAQNDM010000002.1"/>
</dbReference>
<dbReference type="EMBL" id="JAQNDM010000002">
    <property type="protein sequence ID" value="MDC0708333.1"/>
    <property type="molecule type" value="Genomic_DNA"/>
</dbReference>
<organism evidence="1 2">
    <name type="scientific">Stigmatella ashevillensis</name>
    <dbReference type="NCBI Taxonomy" id="2995309"/>
    <lineage>
        <taxon>Bacteria</taxon>
        <taxon>Pseudomonadati</taxon>
        <taxon>Myxococcota</taxon>
        <taxon>Myxococcia</taxon>
        <taxon>Myxococcales</taxon>
        <taxon>Cystobacterineae</taxon>
        <taxon>Archangiaceae</taxon>
        <taxon>Stigmatella</taxon>
    </lineage>
</organism>
<dbReference type="InterPro" id="IPR036736">
    <property type="entry name" value="ACP-like_sf"/>
</dbReference>
<sequence length="92" mass="10337">MSFSADDDEELLAIIRETVPPGRGRYIHPEATLRQVGIDSLCMVLIIGRFLDRYPGPVEILEKQLSSVRTLRELLDLGRVARAAWVNEHGHG</sequence>
<reference evidence="1 2" key="1">
    <citation type="submission" date="2022-11" db="EMBL/GenBank/DDBJ databases">
        <title>Minimal conservation of predation-associated metabolite biosynthetic gene clusters underscores biosynthetic potential of Myxococcota including descriptions for ten novel species: Archangium lansinium sp. nov., Myxococcus landrumus sp. nov., Nannocystis bai.</title>
        <authorList>
            <person name="Ahearne A."/>
            <person name="Stevens C."/>
            <person name="Dowd S."/>
        </authorList>
    </citation>
    <scope>NUCLEOTIDE SEQUENCE [LARGE SCALE GENOMIC DNA]</scope>
    <source>
        <strain evidence="1 2">NCWAL01</strain>
    </source>
</reference>
<evidence type="ECO:0000313" key="1">
    <source>
        <dbReference type="EMBL" id="MDC0708333.1"/>
    </source>
</evidence>
<name>A0ABT5D642_9BACT</name>
<dbReference type="Gene3D" id="1.10.1200.10">
    <property type="entry name" value="ACP-like"/>
    <property type="match status" value="1"/>
</dbReference>
<keyword evidence="2" id="KW-1185">Reference proteome</keyword>
<dbReference type="Proteomes" id="UP001221838">
    <property type="component" value="Unassembled WGS sequence"/>
</dbReference>
<evidence type="ECO:0000313" key="2">
    <source>
        <dbReference type="Proteomes" id="UP001221838"/>
    </source>
</evidence>
<protein>
    <submittedName>
        <fullName evidence="1">Beta-ketoacyl synthase</fullName>
    </submittedName>
</protein>
<accession>A0ABT5D642</accession>
<proteinExistence type="predicted"/>